<evidence type="ECO:0000256" key="4">
    <source>
        <dbReference type="ARBA" id="ARBA00022746"/>
    </source>
</evidence>
<evidence type="ECO:0000256" key="7">
    <source>
        <dbReference type="ARBA" id="ARBA00023235"/>
    </source>
</evidence>
<accession>A0A7T4A1A0</accession>
<dbReference type="AlphaFoldDB" id="A0A7T4A1A0"/>
<evidence type="ECO:0000313" key="11">
    <source>
        <dbReference type="EMBL" id="QQB15483.1"/>
    </source>
</evidence>
<keyword evidence="6 9" id="KW-0472">Membrane</keyword>
<feature type="domain" description="Lycopene cyclase" evidence="10">
    <location>
        <begin position="14"/>
        <end position="95"/>
    </location>
</feature>
<dbReference type="GO" id="GO:0045436">
    <property type="term" value="F:lycopene beta cyclase activity"/>
    <property type="evidence" value="ECO:0007669"/>
    <property type="project" value="UniProtKB-ARBA"/>
</dbReference>
<feature type="compositionally biased region" description="Basic and acidic residues" evidence="8">
    <location>
        <begin position="144"/>
        <end position="155"/>
    </location>
</feature>
<proteinExistence type="predicted"/>
<dbReference type="GO" id="GO:0016117">
    <property type="term" value="P:carotenoid biosynthetic process"/>
    <property type="evidence" value="ECO:0007669"/>
    <property type="project" value="UniProtKB-KW"/>
</dbReference>
<dbReference type="Pfam" id="PF18916">
    <property type="entry name" value="Lycopene_cyc"/>
    <property type="match status" value="1"/>
</dbReference>
<evidence type="ECO:0000256" key="9">
    <source>
        <dbReference type="SAM" id="Phobius"/>
    </source>
</evidence>
<dbReference type="InterPro" id="IPR017825">
    <property type="entry name" value="Lycopene_cyclase_dom"/>
</dbReference>
<keyword evidence="4" id="KW-0125">Carotenoid biosynthesis</keyword>
<evidence type="ECO:0000256" key="6">
    <source>
        <dbReference type="ARBA" id="ARBA00023136"/>
    </source>
</evidence>
<dbReference type="GO" id="GO:0016872">
    <property type="term" value="F:intramolecular lyase activity"/>
    <property type="evidence" value="ECO:0007669"/>
    <property type="project" value="InterPro"/>
</dbReference>
<feature type="transmembrane region" description="Helical" evidence="9">
    <location>
        <begin position="6"/>
        <end position="26"/>
    </location>
</feature>
<reference evidence="11 12" key="1">
    <citation type="submission" date="2020-12" db="EMBL/GenBank/DDBJ databases">
        <title>FDA dAtabase for Regulatory Grade micrObial Sequences (FDA-ARGOS): Supporting development and validation of Infectious Disease Dx tests.</title>
        <authorList>
            <person name="Sproer C."/>
            <person name="Gronow S."/>
            <person name="Severitt S."/>
            <person name="Schroder I."/>
            <person name="Tallon L."/>
            <person name="Sadzewicz L."/>
            <person name="Zhao X."/>
            <person name="Boylan J."/>
            <person name="Ott S."/>
            <person name="Bowen H."/>
            <person name="Vavikolanu K."/>
            <person name="Mehta A."/>
            <person name="Aluvathingal J."/>
            <person name="Nadendla S."/>
            <person name="Lowell S."/>
            <person name="Myers T."/>
            <person name="Yan Y."/>
            <person name="Sichtig H."/>
        </authorList>
    </citation>
    <scope>NUCLEOTIDE SEQUENCE [LARGE SCALE GENOMIC DNA]</scope>
    <source>
        <strain evidence="11 12">FDAARGOS_990</strain>
    </source>
</reference>
<dbReference type="Proteomes" id="UP000595374">
    <property type="component" value="Chromosome"/>
</dbReference>
<name>A0A7T4A1A0_9MICO</name>
<feature type="region of interest" description="Disordered" evidence="8">
    <location>
        <begin position="109"/>
        <end position="155"/>
    </location>
</feature>
<evidence type="ECO:0000259" key="10">
    <source>
        <dbReference type="Pfam" id="PF18916"/>
    </source>
</evidence>
<evidence type="ECO:0000256" key="5">
    <source>
        <dbReference type="ARBA" id="ARBA00022989"/>
    </source>
</evidence>
<organism evidence="11 12">
    <name type="scientific">Brevibacterium casei</name>
    <dbReference type="NCBI Taxonomy" id="33889"/>
    <lineage>
        <taxon>Bacteria</taxon>
        <taxon>Bacillati</taxon>
        <taxon>Actinomycetota</taxon>
        <taxon>Actinomycetes</taxon>
        <taxon>Micrococcales</taxon>
        <taxon>Brevibacteriaceae</taxon>
        <taxon>Brevibacterium</taxon>
    </lineage>
</organism>
<sequence>MAGPWEYLALMGACVLITLPLEFVFAARVYRRWRVLLAALIPVVIVFAIWDVVAIARDHWTYNPRFVTGIEFGTLPLEELVFFVVIPFCALLSYEAVGTVIDVVARRRGGAGTPTRDPGTTSADAVAGTTDAAAGTTAVQRRANRADRRPKGDES</sequence>
<feature type="compositionally biased region" description="Low complexity" evidence="8">
    <location>
        <begin position="113"/>
        <end position="139"/>
    </location>
</feature>
<keyword evidence="3 9" id="KW-0812">Transmembrane</keyword>
<feature type="transmembrane region" description="Helical" evidence="9">
    <location>
        <begin position="33"/>
        <end position="56"/>
    </location>
</feature>
<dbReference type="GO" id="GO:0016020">
    <property type="term" value="C:membrane"/>
    <property type="evidence" value="ECO:0007669"/>
    <property type="project" value="UniProtKB-SubCell"/>
</dbReference>
<dbReference type="NCBIfam" id="TIGR03462">
    <property type="entry name" value="CarR_dom_SF"/>
    <property type="match status" value="1"/>
</dbReference>
<feature type="transmembrane region" description="Helical" evidence="9">
    <location>
        <begin position="80"/>
        <end position="101"/>
    </location>
</feature>
<evidence type="ECO:0000256" key="1">
    <source>
        <dbReference type="ARBA" id="ARBA00004141"/>
    </source>
</evidence>
<protein>
    <submittedName>
        <fullName evidence="11">Lycopene cyclase domain-containing protein</fullName>
    </submittedName>
</protein>
<evidence type="ECO:0000256" key="3">
    <source>
        <dbReference type="ARBA" id="ARBA00022692"/>
    </source>
</evidence>
<comment type="pathway">
    <text evidence="2">Carotenoid biosynthesis.</text>
</comment>
<evidence type="ECO:0000256" key="2">
    <source>
        <dbReference type="ARBA" id="ARBA00004829"/>
    </source>
</evidence>
<evidence type="ECO:0000313" key="12">
    <source>
        <dbReference type="Proteomes" id="UP000595374"/>
    </source>
</evidence>
<evidence type="ECO:0000256" key="8">
    <source>
        <dbReference type="SAM" id="MobiDB-lite"/>
    </source>
</evidence>
<keyword evidence="7" id="KW-0413">Isomerase</keyword>
<dbReference type="EMBL" id="CP065989">
    <property type="protein sequence ID" value="QQB15483.1"/>
    <property type="molecule type" value="Genomic_DNA"/>
</dbReference>
<dbReference type="RefSeq" id="WP_198500470.1">
    <property type="nucleotide sequence ID" value="NZ_CP065989.1"/>
</dbReference>
<gene>
    <name evidence="11" type="ORF">I6H47_05965</name>
</gene>
<comment type="subcellular location">
    <subcellularLocation>
        <location evidence="1">Membrane</location>
        <topology evidence="1">Multi-pass membrane protein</topology>
    </subcellularLocation>
</comment>
<keyword evidence="5 9" id="KW-1133">Transmembrane helix</keyword>